<organism evidence="4">
    <name type="scientific">Tanacetum cinerariifolium</name>
    <name type="common">Dalmatian daisy</name>
    <name type="synonym">Chrysanthemum cinerariifolium</name>
    <dbReference type="NCBI Taxonomy" id="118510"/>
    <lineage>
        <taxon>Eukaryota</taxon>
        <taxon>Viridiplantae</taxon>
        <taxon>Streptophyta</taxon>
        <taxon>Embryophyta</taxon>
        <taxon>Tracheophyta</taxon>
        <taxon>Spermatophyta</taxon>
        <taxon>Magnoliopsida</taxon>
        <taxon>eudicotyledons</taxon>
        <taxon>Gunneridae</taxon>
        <taxon>Pentapetalae</taxon>
        <taxon>asterids</taxon>
        <taxon>campanulids</taxon>
        <taxon>Asterales</taxon>
        <taxon>Asteraceae</taxon>
        <taxon>Asteroideae</taxon>
        <taxon>Anthemideae</taxon>
        <taxon>Anthemidinae</taxon>
        <taxon>Tanacetum</taxon>
    </lineage>
</organism>
<evidence type="ECO:0000256" key="1">
    <source>
        <dbReference type="SAM" id="MobiDB-lite"/>
    </source>
</evidence>
<dbReference type="Pfam" id="PF17919">
    <property type="entry name" value="RT_RNaseH_2"/>
    <property type="match status" value="1"/>
</dbReference>
<name>A0A6L2M2G2_TANCI</name>
<evidence type="ECO:0000259" key="2">
    <source>
        <dbReference type="Pfam" id="PF13456"/>
    </source>
</evidence>
<proteinExistence type="predicted"/>
<dbReference type="InterPro" id="IPR043128">
    <property type="entry name" value="Rev_trsase/Diguanyl_cyclase"/>
</dbReference>
<dbReference type="EMBL" id="BKCJ010005549">
    <property type="protein sequence ID" value="GEU67357.1"/>
    <property type="molecule type" value="Genomic_DNA"/>
</dbReference>
<protein>
    <submittedName>
        <fullName evidence="4">Reverse transcriptase domain-containing protein</fullName>
    </submittedName>
</protein>
<sequence length="835" mass="95309">MALDPSDSNVSLKEQIKGHVSALRLLLKEHNRRGNVSPIRLRFDDAKDQPRVQTVVTWTVGDADIKKPFKEAMKTPLTRRIIEFTGPEFKMPTNIKLYDETTNPEDHLSCFSSATNSGEWPMPVWCSMFQQTFDGSTRGWFKNLPNRSIDGWAKLRLQFTIRFSTRRACFKDLTEIIKIVKRANETLVAFKERWIVETGFITGVSEVMKISSFIDAHKCPELARRFSDKVLKMVDEMMTRLDDFMKEQREEHVQQQRWASTISHFGPIPSAQRSKPAMPHIQPQIAHQAAQGNICYGILAKPTATQADAVPAKKENQDRYCDYHGEKGHYTNECFQLKRHLEMALESGKLNHLIKDVRGILGRILGPKSVRRPGGLAGGNVRTLIRKLEFRDEVAVEKHTDGSSTFHWGSGEALGQDRVGEAGKEENDRKGSRSKNSPRRGRSKKSRFNRTNISQPGIPGSAGYDRGKPVRRMTNLEAYVDDMVIKNNDEKMLIADFFETFDNLQRINMKLNPKKCSFGVEEGKFLGYMVTSEGIQANPKKTKAIANMQTPQTLKEMQSLSEKLAVLKSTEKAFQEMKQCIVRLPLLTTPVKEEMLYVYLAVATEAVSTVLLTERKGKQCPIHYVSRTLNEAERNYSPMEKLALSLLYISRRLGRYFEAHPINDKYWPTSYQRLQWEPILRSSSDSQPMYQTKMTLKNGLYLPTVPRITRVREYEALLPGLRMAKMMKVQDIDAKVNSKLVASQINESYTASSTSMIKYLATTKECIAGFRSFFIQNIPKNLNQKADNLSKLATHVFDHLTKKVLVEVLSVRSTDQKEVSVIVEEEEDNWMTPIV</sequence>
<keyword evidence="4" id="KW-0808">Transferase</keyword>
<comment type="caution">
    <text evidence="4">The sequence shown here is derived from an EMBL/GenBank/DDBJ whole genome shotgun (WGS) entry which is preliminary data.</text>
</comment>
<dbReference type="PANTHER" id="PTHR48475">
    <property type="entry name" value="RIBONUCLEASE H"/>
    <property type="match status" value="1"/>
</dbReference>
<feature type="compositionally biased region" description="Basic residues" evidence="1">
    <location>
        <begin position="432"/>
        <end position="448"/>
    </location>
</feature>
<keyword evidence="4" id="KW-0695">RNA-directed DNA polymerase</keyword>
<gene>
    <name evidence="4" type="ORF">Tci_039335</name>
</gene>
<evidence type="ECO:0000313" key="4">
    <source>
        <dbReference type="EMBL" id="GEU67357.1"/>
    </source>
</evidence>
<feature type="compositionally biased region" description="Basic and acidic residues" evidence="1">
    <location>
        <begin position="418"/>
        <end position="431"/>
    </location>
</feature>
<dbReference type="GO" id="GO:0003964">
    <property type="term" value="F:RNA-directed DNA polymerase activity"/>
    <property type="evidence" value="ECO:0007669"/>
    <property type="project" value="UniProtKB-KW"/>
</dbReference>
<feature type="region of interest" description="Disordered" evidence="1">
    <location>
        <begin position="401"/>
        <end position="469"/>
    </location>
</feature>
<dbReference type="SUPFAM" id="SSF56672">
    <property type="entry name" value="DNA/RNA polymerases"/>
    <property type="match status" value="1"/>
</dbReference>
<reference evidence="4" key="1">
    <citation type="journal article" date="2019" name="Sci. Rep.">
        <title>Draft genome of Tanacetum cinerariifolium, the natural source of mosquito coil.</title>
        <authorList>
            <person name="Yamashiro T."/>
            <person name="Shiraishi A."/>
            <person name="Satake H."/>
            <person name="Nakayama K."/>
        </authorList>
    </citation>
    <scope>NUCLEOTIDE SEQUENCE</scope>
</reference>
<dbReference type="Pfam" id="PF13456">
    <property type="entry name" value="RVT_3"/>
    <property type="match status" value="1"/>
</dbReference>
<dbReference type="PANTHER" id="PTHR48475:SF1">
    <property type="entry name" value="RNASE H TYPE-1 DOMAIN-CONTAINING PROTEIN"/>
    <property type="match status" value="1"/>
</dbReference>
<accession>A0A6L2M2G2</accession>
<dbReference type="AlphaFoldDB" id="A0A6L2M2G2"/>
<feature type="domain" description="RNase H type-1" evidence="2">
    <location>
        <begin position="713"/>
        <end position="792"/>
    </location>
</feature>
<dbReference type="InterPro" id="IPR043502">
    <property type="entry name" value="DNA/RNA_pol_sf"/>
</dbReference>
<dbReference type="InterPro" id="IPR041577">
    <property type="entry name" value="RT_RNaseH_2"/>
</dbReference>
<dbReference type="GO" id="GO:0003676">
    <property type="term" value="F:nucleic acid binding"/>
    <property type="evidence" value="ECO:0007669"/>
    <property type="project" value="InterPro"/>
</dbReference>
<dbReference type="InterPro" id="IPR002156">
    <property type="entry name" value="RNaseH_domain"/>
</dbReference>
<dbReference type="Gene3D" id="3.30.420.10">
    <property type="entry name" value="Ribonuclease H-like superfamily/Ribonuclease H"/>
    <property type="match status" value="1"/>
</dbReference>
<keyword evidence="4" id="KW-0548">Nucleotidyltransferase</keyword>
<dbReference type="GO" id="GO:0004523">
    <property type="term" value="F:RNA-DNA hybrid ribonuclease activity"/>
    <property type="evidence" value="ECO:0007669"/>
    <property type="project" value="InterPro"/>
</dbReference>
<dbReference type="Gene3D" id="3.30.70.270">
    <property type="match status" value="1"/>
</dbReference>
<feature type="domain" description="Reverse transcriptase/retrotransposon-derived protein RNase H-like" evidence="3">
    <location>
        <begin position="570"/>
        <end position="662"/>
    </location>
</feature>
<dbReference type="InterPro" id="IPR036397">
    <property type="entry name" value="RNaseH_sf"/>
</dbReference>
<evidence type="ECO:0000259" key="3">
    <source>
        <dbReference type="Pfam" id="PF17919"/>
    </source>
</evidence>